<dbReference type="GO" id="GO:0004360">
    <property type="term" value="F:glutamine-fructose-6-phosphate transaminase (isomerizing) activity"/>
    <property type="evidence" value="ECO:0007669"/>
    <property type="project" value="TreeGrafter"/>
</dbReference>
<keyword evidence="2" id="KW-0677">Repeat</keyword>
<dbReference type="RefSeq" id="WP_227308031.1">
    <property type="nucleotide sequence ID" value="NZ_JAESVA010000004.1"/>
</dbReference>
<dbReference type="CDD" id="cd05008">
    <property type="entry name" value="SIS_GlmS_GlmD_1"/>
    <property type="match status" value="1"/>
</dbReference>
<organism evidence="4 5">
    <name type="scientific">Acidisoma cellulosilyticum</name>
    <dbReference type="NCBI Taxonomy" id="2802395"/>
    <lineage>
        <taxon>Bacteria</taxon>
        <taxon>Pseudomonadati</taxon>
        <taxon>Pseudomonadota</taxon>
        <taxon>Alphaproteobacteria</taxon>
        <taxon>Acetobacterales</taxon>
        <taxon>Acidocellaceae</taxon>
        <taxon>Acidisoma</taxon>
    </lineage>
</organism>
<dbReference type="EMBL" id="JAESVA010000004">
    <property type="protein sequence ID" value="MCB8881360.1"/>
    <property type="molecule type" value="Genomic_DNA"/>
</dbReference>
<evidence type="ECO:0000259" key="3">
    <source>
        <dbReference type="PROSITE" id="PS51464"/>
    </source>
</evidence>
<evidence type="ECO:0000313" key="5">
    <source>
        <dbReference type="Proteomes" id="UP000721844"/>
    </source>
</evidence>
<evidence type="ECO:0000256" key="1">
    <source>
        <dbReference type="ARBA" id="ARBA00022576"/>
    </source>
</evidence>
<dbReference type="PROSITE" id="PS51464">
    <property type="entry name" value="SIS"/>
    <property type="match status" value="1"/>
</dbReference>
<dbReference type="AlphaFoldDB" id="A0A963Z3K7"/>
<keyword evidence="5" id="KW-1185">Reference proteome</keyword>
<comment type="caution">
    <text evidence="4">The sequence shown here is derived from an EMBL/GenBank/DDBJ whole genome shotgun (WGS) entry which is preliminary data.</text>
</comment>
<evidence type="ECO:0000313" key="4">
    <source>
        <dbReference type="EMBL" id="MCB8881360.1"/>
    </source>
</evidence>
<dbReference type="SUPFAM" id="SSF53697">
    <property type="entry name" value="SIS domain"/>
    <property type="match status" value="1"/>
</dbReference>
<accession>A0A963Z3K7</accession>
<dbReference type="Pfam" id="PF01380">
    <property type="entry name" value="SIS"/>
    <property type="match status" value="1"/>
</dbReference>
<dbReference type="PANTHER" id="PTHR10937:SF17">
    <property type="entry name" value="GLUCOSAMINE-FRUCTOSE-6-PHOSPHATE AMINOTRANSFERASE"/>
    <property type="match status" value="1"/>
</dbReference>
<keyword evidence="1" id="KW-0032">Aminotransferase</keyword>
<protein>
    <submittedName>
        <fullName evidence="4">SIS domain-containing protein</fullName>
    </submittedName>
</protein>
<dbReference type="PANTHER" id="PTHR10937">
    <property type="entry name" value="GLUCOSAMINE--FRUCTOSE-6-PHOSPHATE AMINOTRANSFERASE, ISOMERIZING"/>
    <property type="match status" value="1"/>
</dbReference>
<keyword evidence="1" id="KW-0808">Transferase</keyword>
<dbReference type="GO" id="GO:0006002">
    <property type="term" value="P:fructose 6-phosphate metabolic process"/>
    <property type="evidence" value="ECO:0007669"/>
    <property type="project" value="TreeGrafter"/>
</dbReference>
<dbReference type="InterPro" id="IPR001347">
    <property type="entry name" value="SIS_dom"/>
</dbReference>
<dbReference type="GO" id="GO:0006047">
    <property type="term" value="P:UDP-N-acetylglucosamine metabolic process"/>
    <property type="evidence" value="ECO:0007669"/>
    <property type="project" value="TreeGrafter"/>
</dbReference>
<dbReference type="Proteomes" id="UP000721844">
    <property type="component" value="Unassembled WGS sequence"/>
</dbReference>
<dbReference type="Gene3D" id="3.40.50.10490">
    <property type="entry name" value="Glucose-6-phosphate isomerase like protein, domain 1"/>
    <property type="match status" value="2"/>
</dbReference>
<sequence length="347" mass="36414">MKIDLYMHEQPKLLASLPTAIGDILSRLSTLAVKPERLVLVGTGSSMNALIAAATALEQATGALVTFKEPEAFLHLPPRPSAAPTLVIAVSQSGRSTSTVEAVRLSVSLGFPTLAIVGDDGSPLAETGADIVLMPIGEELAGPKTKGYTASVLSLLAVASHLGGKPLETSGLEAALDIALAQSDKAAQWLLSTYGIPDYIQVAGQHGHVGSALEASLKIAEITGVPTAGFDIEEALHGHVYGTTDRSLVLIIARDAAEAKVAANLGRALTALGPRLAVCNLSDEPTPYDLAIDWPAVPESWADATWALFPFQWYAWHVARAKGMEQPGMIYPNLGKQLNVKIRPVVV</sequence>
<evidence type="ECO:0000256" key="2">
    <source>
        <dbReference type="ARBA" id="ARBA00022737"/>
    </source>
</evidence>
<dbReference type="InterPro" id="IPR046348">
    <property type="entry name" value="SIS_dom_sf"/>
</dbReference>
<reference evidence="4 5" key="1">
    <citation type="journal article" date="2021" name="Microorganisms">
        <title>Acidisoma silvae sp. nov. and Acidisomacellulosilytica sp. nov., Two Acidophilic Bacteria Isolated from Decaying Wood, Hydrolyzing Cellulose and Producing Poly-3-hydroxybutyrate.</title>
        <authorList>
            <person name="Mieszkin S."/>
            <person name="Pouder E."/>
            <person name="Uroz S."/>
            <person name="Simon-Colin C."/>
            <person name="Alain K."/>
        </authorList>
    </citation>
    <scope>NUCLEOTIDE SEQUENCE [LARGE SCALE GENOMIC DNA]</scope>
    <source>
        <strain evidence="4 5">HW T5.17</strain>
    </source>
</reference>
<feature type="domain" description="SIS" evidence="3">
    <location>
        <begin position="28"/>
        <end position="169"/>
    </location>
</feature>
<dbReference type="InterPro" id="IPR035466">
    <property type="entry name" value="GlmS/AgaS_SIS"/>
</dbReference>
<name>A0A963Z3K7_9PROT</name>
<dbReference type="GO" id="GO:0097367">
    <property type="term" value="F:carbohydrate derivative binding"/>
    <property type="evidence" value="ECO:0007669"/>
    <property type="project" value="InterPro"/>
</dbReference>
<proteinExistence type="predicted"/>
<dbReference type="GO" id="GO:0006487">
    <property type="term" value="P:protein N-linked glycosylation"/>
    <property type="evidence" value="ECO:0007669"/>
    <property type="project" value="TreeGrafter"/>
</dbReference>
<gene>
    <name evidence="4" type="ORF">ACELLULO517_14015</name>
</gene>